<organism evidence="3">
    <name type="scientific">bioreactor metagenome</name>
    <dbReference type="NCBI Taxonomy" id="1076179"/>
    <lineage>
        <taxon>unclassified sequences</taxon>
        <taxon>metagenomes</taxon>
        <taxon>ecological metagenomes</taxon>
    </lineage>
</organism>
<gene>
    <name evidence="3" type="ORF">SDC9_125199</name>
</gene>
<dbReference type="GO" id="GO:0016757">
    <property type="term" value="F:glycosyltransferase activity"/>
    <property type="evidence" value="ECO:0007669"/>
    <property type="project" value="InterPro"/>
</dbReference>
<dbReference type="Pfam" id="PF00534">
    <property type="entry name" value="Glycos_transf_1"/>
    <property type="match status" value="1"/>
</dbReference>
<protein>
    <recommendedName>
        <fullName evidence="2">Glycosyl transferase family 1 domain-containing protein</fullName>
    </recommendedName>
</protein>
<dbReference type="SUPFAM" id="SSF53756">
    <property type="entry name" value="UDP-Glycosyltransferase/glycogen phosphorylase"/>
    <property type="match status" value="1"/>
</dbReference>
<dbReference type="PANTHER" id="PTHR46401:SF2">
    <property type="entry name" value="GLYCOSYLTRANSFERASE WBBK-RELATED"/>
    <property type="match status" value="1"/>
</dbReference>
<dbReference type="EMBL" id="VSSQ01028459">
    <property type="protein sequence ID" value="MPM78188.1"/>
    <property type="molecule type" value="Genomic_DNA"/>
</dbReference>
<evidence type="ECO:0000259" key="2">
    <source>
        <dbReference type="Pfam" id="PF00534"/>
    </source>
</evidence>
<evidence type="ECO:0000256" key="1">
    <source>
        <dbReference type="ARBA" id="ARBA00022679"/>
    </source>
</evidence>
<proteinExistence type="predicted"/>
<feature type="domain" description="Glycosyl transferase family 1" evidence="2">
    <location>
        <begin position="12"/>
        <end position="104"/>
    </location>
</feature>
<dbReference type="AlphaFoldDB" id="A0A645CMQ1"/>
<accession>A0A645CMQ1</accession>
<name>A0A645CMQ1_9ZZZZ</name>
<dbReference type="PANTHER" id="PTHR46401">
    <property type="entry name" value="GLYCOSYLTRANSFERASE WBBK-RELATED"/>
    <property type="match status" value="1"/>
</dbReference>
<evidence type="ECO:0000313" key="3">
    <source>
        <dbReference type="EMBL" id="MPM78188.1"/>
    </source>
</evidence>
<dbReference type="Gene3D" id="3.40.50.2000">
    <property type="entry name" value="Glycogen Phosphorylase B"/>
    <property type="match status" value="1"/>
</dbReference>
<sequence>MKVPKHPDILPLGFVTEQEKFNGIKAAELLLMPSKYESLSMVLLEAWLCNTAVLVNGKCDVLKGQCIRSNAGLYYENYDEFEACLDTLLENDKMRKAMGKNGMKFVLQNYSWESIENKYVSILQKTGE</sequence>
<dbReference type="InterPro" id="IPR001296">
    <property type="entry name" value="Glyco_trans_1"/>
</dbReference>
<comment type="caution">
    <text evidence="3">The sequence shown here is derived from an EMBL/GenBank/DDBJ whole genome shotgun (WGS) entry which is preliminary data.</text>
</comment>
<reference evidence="3" key="1">
    <citation type="submission" date="2019-08" db="EMBL/GenBank/DDBJ databases">
        <authorList>
            <person name="Kucharzyk K."/>
            <person name="Murdoch R.W."/>
            <person name="Higgins S."/>
            <person name="Loffler F."/>
        </authorList>
    </citation>
    <scope>NUCLEOTIDE SEQUENCE</scope>
</reference>
<keyword evidence="1" id="KW-0808">Transferase</keyword>